<dbReference type="Gene3D" id="4.10.60.10">
    <property type="entry name" value="Zinc finger, CCHC-type"/>
    <property type="match status" value="1"/>
</dbReference>
<dbReference type="InterPro" id="IPR041588">
    <property type="entry name" value="Integrase_H2C2"/>
</dbReference>
<dbReference type="InterPro" id="IPR043502">
    <property type="entry name" value="DNA/RNA_pol_sf"/>
</dbReference>
<evidence type="ECO:0000256" key="5">
    <source>
        <dbReference type="ARBA" id="ARBA00022759"/>
    </source>
</evidence>
<evidence type="ECO:0000256" key="2">
    <source>
        <dbReference type="ARBA" id="ARBA00022679"/>
    </source>
</evidence>
<evidence type="ECO:0000259" key="11">
    <source>
        <dbReference type="PROSITE" id="PS50994"/>
    </source>
</evidence>
<keyword evidence="8" id="KW-0863">Zinc-finger</keyword>
<reference evidence="13" key="1">
    <citation type="journal article" date="2015" name="Proc. Natl. Acad. Sci. U.S.A.">
        <title>Genome sequence of the Asian Tiger mosquito, Aedes albopictus, reveals insights into its biology, genetics, and evolution.</title>
        <authorList>
            <person name="Chen X.G."/>
            <person name="Jiang X."/>
            <person name="Gu J."/>
            <person name="Xu M."/>
            <person name="Wu Y."/>
            <person name="Deng Y."/>
            <person name="Zhang C."/>
            <person name="Bonizzoni M."/>
            <person name="Dermauw W."/>
            <person name="Vontas J."/>
            <person name="Armbruster P."/>
            <person name="Huang X."/>
            <person name="Yang Y."/>
            <person name="Zhang H."/>
            <person name="He W."/>
            <person name="Peng H."/>
            <person name="Liu Y."/>
            <person name="Wu K."/>
            <person name="Chen J."/>
            <person name="Lirakis M."/>
            <person name="Topalis P."/>
            <person name="Van Leeuwen T."/>
            <person name="Hall A.B."/>
            <person name="Jiang X."/>
            <person name="Thorpe C."/>
            <person name="Mueller R.L."/>
            <person name="Sun C."/>
            <person name="Waterhouse R.M."/>
            <person name="Yan G."/>
            <person name="Tu Z.J."/>
            <person name="Fang X."/>
            <person name="James A.A."/>
        </authorList>
    </citation>
    <scope>NUCLEOTIDE SEQUENCE [LARGE SCALE GENOMIC DNA]</scope>
    <source>
        <strain evidence="13">Foshan</strain>
    </source>
</reference>
<name>A0ABM1ZHM9_AEDAL</name>
<dbReference type="InterPro" id="IPR036875">
    <property type="entry name" value="Znf_CCHC_sf"/>
</dbReference>
<keyword evidence="8" id="KW-0479">Metal-binding</keyword>
<dbReference type="PANTHER" id="PTHR37984:SF11">
    <property type="entry name" value="INTEGRASE CATALYTIC DOMAIN-CONTAINING PROTEIN"/>
    <property type="match status" value="1"/>
</dbReference>
<evidence type="ECO:0000256" key="4">
    <source>
        <dbReference type="ARBA" id="ARBA00022722"/>
    </source>
</evidence>
<dbReference type="CDD" id="cd09274">
    <property type="entry name" value="RNase_HI_RT_Ty3"/>
    <property type="match status" value="1"/>
</dbReference>
<dbReference type="Pfam" id="PF00078">
    <property type="entry name" value="RVT_1"/>
    <property type="match status" value="1"/>
</dbReference>
<keyword evidence="5" id="KW-0255">Endonuclease</keyword>
<dbReference type="InterPro" id="IPR043128">
    <property type="entry name" value="Rev_trsase/Diguanyl_cyclase"/>
</dbReference>
<dbReference type="EC" id="2.7.7.49" evidence="1"/>
<organism evidence="12 13">
    <name type="scientific">Aedes albopictus</name>
    <name type="common">Asian tiger mosquito</name>
    <name type="synonym">Stegomyia albopicta</name>
    <dbReference type="NCBI Taxonomy" id="7160"/>
    <lineage>
        <taxon>Eukaryota</taxon>
        <taxon>Metazoa</taxon>
        <taxon>Ecdysozoa</taxon>
        <taxon>Arthropoda</taxon>
        <taxon>Hexapoda</taxon>
        <taxon>Insecta</taxon>
        <taxon>Pterygota</taxon>
        <taxon>Neoptera</taxon>
        <taxon>Endopterygota</taxon>
        <taxon>Diptera</taxon>
        <taxon>Nematocera</taxon>
        <taxon>Culicoidea</taxon>
        <taxon>Culicidae</taxon>
        <taxon>Culicinae</taxon>
        <taxon>Aedini</taxon>
        <taxon>Aedes</taxon>
        <taxon>Stegomyia</taxon>
    </lineage>
</organism>
<dbReference type="Pfam" id="PF00665">
    <property type="entry name" value="rve"/>
    <property type="match status" value="1"/>
</dbReference>
<dbReference type="SUPFAM" id="SSF53098">
    <property type="entry name" value="Ribonuclease H-like"/>
    <property type="match status" value="1"/>
</dbReference>
<keyword evidence="3" id="KW-0548">Nucleotidyltransferase</keyword>
<evidence type="ECO:0000256" key="8">
    <source>
        <dbReference type="PROSITE-ProRule" id="PRU00047"/>
    </source>
</evidence>
<evidence type="ECO:0000256" key="7">
    <source>
        <dbReference type="ARBA" id="ARBA00022918"/>
    </source>
</evidence>
<keyword evidence="4" id="KW-0540">Nuclease</keyword>
<sequence>MKQESQEPFEEFVFRLKDQANRCQFSDVDDAIVDQIIEGCISPELRKKLLTEDLNLHETTVLGKTLEEVQKQTKEYAKPSTSGLSSLEGTVQKINDKFASKQRTSITNTRKCYNCNKAGHVAKDLDKCPARNVACHSCGCVGHFAVCCRKRRYEPGPSTIPEKKARVHAIVSPQDKRDGVFFVRTGEELDEVLLLDLGGVRAKMLVDSGSPANIINLETYTHLKANRAAMVNDRTPRQEELKLKPFASDEEIRFSRVFEVEIKVPDEESGIWAHVLVAPEGQVNLLSKGTAFALGVLKIGYKVNRLTDSAITCTDEFPKIPNTMLKIQVDKTVHPVVQPVRRFPIAMEADVEDAINDLVKKKIVERADGPLTWVSPLVPIRKTDGKIRLCVDMRAANRAVIRENYPMPNIDSAMATITKRYYYVCSKKWCLMFGIKSAPELFQREMESVFRGIEGLIVYMDDLLLHGETEEAHDRTLEEVMKRIAEMKLKINEQKSVFGVSELSFLGYHISEDGIRPTGDKIQAIQNLQPPKSVSDLRSLLGLINFLGRFVPNLADLTFHMRQLLVKGTPFEWKASHDQELNKLKELLGKVDSLAFFDPTDETLLVTDASPVGLGAILIQIKNGSPRPISCVSKSLTACEKKYCQTEKECYAIIWAMEKLFMYLYGLHFTLITDCKPLEYLFNRAQSKPSARIERWILRLQSFDFTVRYEPGENNLADSLSRLSQIDHVSEEGSDVIAWLSEEIKPSAISIEEIGKATIEDDELQRVKEAICSEDWEGVPAEYKTATVRSELSLYDDLVLRGDRIVIPGQLQAKVIDIAHLGHQGSTAMKAQLRAKVWFPQMDKVVESTVRNCKPCIMTSIPDKPNPLSRRLPTEPWQDLAIDFKEGLPDGLSLLVVVCYTCRFVQVEPMKPVTTQRVIGALLRMFSSFGIPRSITADNGPQFRAAEFSKFCNCYGIHLNLSTPYWPEQNGAVERQMRNIGKRLKISAIQDTNWKTDLYEYLTLYHATPQETTGLSPGQMMFGRDIRTRIPSIYQPPKLRWEAAKDRDMMMKENHQRYANEERNTKEHNLKRGDVVLMRDLNPGAMQPNFRQEEFQVTQVDKGAVTVKSTNTGKVYLRNSTHLKKLKDACSEEDATAQPNDYNGSNEGGPQDDDRYSGTSCEAAGQVDSNTDDTADKCDQRPKRASRLPNKFQDFVMNIDEQKG</sequence>
<dbReference type="SMART" id="SM00343">
    <property type="entry name" value="ZnF_C2HC"/>
    <property type="match status" value="2"/>
</dbReference>
<dbReference type="PROSITE" id="PS50994">
    <property type="entry name" value="INTEGRASE"/>
    <property type="match status" value="1"/>
</dbReference>
<keyword evidence="8" id="KW-0862">Zinc</keyword>
<dbReference type="Gene3D" id="1.10.340.70">
    <property type="match status" value="1"/>
</dbReference>
<dbReference type="Pfam" id="PF17921">
    <property type="entry name" value="Integrase_H2C2"/>
    <property type="match status" value="1"/>
</dbReference>
<dbReference type="PROSITE" id="PS50158">
    <property type="entry name" value="ZF_CCHC"/>
    <property type="match status" value="1"/>
</dbReference>
<dbReference type="Gene3D" id="3.30.420.10">
    <property type="entry name" value="Ribonuclease H-like superfamily/Ribonuclease H"/>
    <property type="match status" value="1"/>
</dbReference>
<evidence type="ECO:0000313" key="13">
    <source>
        <dbReference type="Proteomes" id="UP000069940"/>
    </source>
</evidence>
<dbReference type="Pfam" id="PF17917">
    <property type="entry name" value="RT_RNaseH"/>
    <property type="match status" value="1"/>
</dbReference>
<evidence type="ECO:0000256" key="1">
    <source>
        <dbReference type="ARBA" id="ARBA00012493"/>
    </source>
</evidence>
<evidence type="ECO:0000256" key="6">
    <source>
        <dbReference type="ARBA" id="ARBA00022801"/>
    </source>
</evidence>
<dbReference type="InterPro" id="IPR001584">
    <property type="entry name" value="Integrase_cat-core"/>
</dbReference>
<proteinExistence type="predicted"/>
<keyword evidence="2" id="KW-0808">Transferase</keyword>
<dbReference type="RefSeq" id="XP_062704507.1">
    <property type="nucleotide sequence ID" value="XM_062848523.1"/>
</dbReference>
<dbReference type="EnsemblMetazoa" id="AALFPA23_018607.R27302">
    <property type="protein sequence ID" value="AALFPA23_018607.P27302"/>
    <property type="gene ID" value="AALFPA23_018607"/>
</dbReference>
<feature type="domain" description="Integrase catalytic" evidence="11">
    <location>
        <begin position="872"/>
        <end position="1025"/>
    </location>
</feature>
<reference evidence="12" key="2">
    <citation type="submission" date="2025-05" db="UniProtKB">
        <authorList>
            <consortium name="EnsemblMetazoa"/>
        </authorList>
    </citation>
    <scope>IDENTIFICATION</scope>
    <source>
        <strain evidence="12">Foshan</strain>
    </source>
</reference>
<keyword evidence="6" id="KW-0378">Hydrolase</keyword>
<dbReference type="InterPro" id="IPR001878">
    <property type="entry name" value="Znf_CCHC"/>
</dbReference>
<dbReference type="InterPro" id="IPR012337">
    <property type="entry name" value="RNaseH-like_sf"/>
</dbReference>
<feature type="domain" description="CCHC-type" evidence="10">
    <location>
        <begin position="110"/>
        <end position="124"/>
    </location>
</feature>
<keyword evidence="13" id="KW-1185">Reference proteome</keyword>
<dbReference type="PANTHER" id="PTHR37984">
    <property type="entry name" value="PROTEIN CBG26694"/>
    <property type="match status" value="1"/>
</dbReference>
<evidence type="ECO:0000256" key="9">
    <source>
        <dbReference type="SAM" id="MobiDB-lite"/>
    </source>
</evidence>
<dbReference type="InterPro" id="IPR036397">
    <property type="entry name" value="RNaseH_sf"/>
</dbReference>
<dbReference type="GeneID" id="134286838"/>
<dbReference type="Gene3D" id="3.30.70.270">
    <property type="match status" value="3"/>
</dbReference>
<dbReference type="Proteomes" id="UP000069940">
    <property type="component" value="Unassembled WGS sequence"/>
</dbReference>
<dbReference type="SUPFAM" id="SSF57756">
    <property type="entry name" value="Retrovirus zinc finger-like domains"/>
    <property type="match status" value="1"/>
</dbReference>
<keyword evidence="7" id="KW-0695">RNA-directed DNA polymerase</keyword>
<evidence type="ECO:0000259" key="10">
    <source>
        <dbReference type="PROSITE" id="PS50158"/>
    </source>
</evidence>
<feature type="region of interest" description="Disordered" evidence="9">
    <location>
        <begin position="1129"/>
        <end position="1204"/>
    </location>
</feature>
<accession>A0ABM1ZHM9</accession>
<dbReference type="CDD" id="cd01647">
    <property type="entry name" value="RT_LTR"/>
    <property type="match status" value="1"/>
</dbReference>
<evidence type="ECO:0000313" key="12">
    <source>
        <dbReference type="EnsemblMetazoa" id="AALFPA23_018607.P27302"/>
    </source>
</evidence>
<evidence type="ECO:0000256" key="3">
    <source>
        <dbReference type="ARBA" id="ARBA00022695"/>
    </source>
</evidence>
<dbReference type="SUPFAM" id="SSF56672">
    <property type="entry name" value="DNA/RNA polymerases"/>
    <property type="match status" value="1"/>
</dbReference>
<dbReference type="InterPro" id="IPR041373">
    <property type="entry name" value="RT_RNaseH"/>
</dbReference>
<dbReference type="InterPro" id="IPR000477">
    <property type="entry name" value="RT_dom"/>
</dbReference>
<dbReference type="Gene3D" id="3.10.10.10">
    <property type="entry name" value="HIV Type 1 Reverse Transcriptase, subunit A, domain 1"/>
    <property type="match status" value="2"/>
</dbReference>
<protein>
    <recommendedName>
        <fullName evidence="1">RNA-directed DNA polymerase</fullName>
        <ecNumber evidence="1">2.7.7.49</ecNumber>
    </recommendedName>
</protein>
<dbReference type="InterPro" id="IPR050951">
    <property type="entry name" value="Retrovirus_Pol_polyprotein"/>
</dbReference>